<evidence type="ECO:0000313" key="9">
    <source>
        <dbReference type="EMBL" id="NNF07825.1"/>
    </source>
</evidence>
<feature type="region of interest" description="Disordered" evidence="7">
    <location>
        <begin position="22"/>
        <end position="46"/>
    </location>
</feature>
<gene>
    <name evidence="9" type="ORF">HKN21_13765</name>
</gene>
<protein>
    <recommendedName>
        <fullName evidence="2">peptidylprolyl isomerase</fullName>
        <ecNumber evidence="2">5.2.1.8</ecNumber>
    </recommendedName>
</protein>
<dbReference type="Gene3D" id="3.10.50.40">
    <property type="match status" value="1"/>
</dbReference>
<keyword evidence="3" id="KW-0732">Signal</keyword>
<evidence type="ECO:0000256" key="4">
    <source>
        <dbReference type="ARBA" id="ARBA00023110"/>
    </source>
</evidence>
<evidence type="ECO:0000259" key="8">
    <source>
        <dbReference type="PROSITE" id="PS50198"/>
    </source>
</evidence>
<evidence type="ECO:0000313" key="10">
    <source>
        <dbReference type="Proteomes" id="UP000547674"/>
    </source>
</evidence>
<dbReference type="InterPro" id="IPR046357">
    <property type="entry name" value="PPIase_dom_sf"/>
</dbReference>
<comment type="catalytic activity">
    <reaction evidence="1">
        <text>[protein]-peptidylproline (omega=180) = [protein]-peptidylproline (omega=0)</text>
        <dbReference type="Rhea" id="RHEA:16237"/>
        <dbReference type="Rhea" id="RHEA-COMP:10747"/>
        <dbReference type="Rhea" id="RHEA-COMP:10748"/>
        <dbReference type="ChEBI" id="CHEBI:83833"/>
        <dbReference type="ChEBI" id="CHEBI:83834"/>
        <dbReference type="EC" id="5.2.1.8"/>
    </reaction>
</comment>
<dbReference type="EMBL" id="JABDJR010000554">
    <property type="protein sequence ID" value="NNF07825.1"/>
    <property type="molecule type" value="Genomic_DNA"/>
</dbReference>
<evidence type="ECO:0000256" key="6">
    <source>
        <dbReference type="PROSITE-ProRule" id="PRU00278"/>
    </source>
</evidence>
<dbReference type="Pfam" id="PF13624">
    <property type="entry name" value="SurA_N_3"/>
    <property type="match status" value="1"/>
</dbReference>
<keyword evidence="4 6" id="KW-0697">Rotamase</keyword>
<proteinExistence type="predicted"/>
<feature type="domain" description="PpiC" evidence="8">
    <location>
        <begin position="198"/>
        <end position="300"/>
    </location>
</feature>
<dbReference type="InterPro" id="IPR050245">
    <property type="entry name" value="PrsA_foldase"/>
</dbReference>
<reference evidence="9 10" key="1">
    <citation type="submission" date="2020-03" db="EMBL/GenBank/DDBJ databases">
        <title>Metabolic flexibility allows generalist bacteria to become dominant in a frequently disturbed ecosystem.</title>
        <authorList>
            <person name="Chen Y.-J."/>
            <person name="Leung P.M."/>
            <person name="Bay S.K."/>
            <person name="Hugenholtz P."/>
            <person name="Kessler A.J."/>
            <person name="Shelley G."/>
            <person name="Waite D.W."/>
            <person name="Cook P.L."/>
            <person name="Greening C."/>
        </authorList>
    </citation>
    <scope>NUCLEOTIDE SEQUENCE [LARGE SCALE GENOMIC DNA]</scope>
    <source>
        <strain evidence="9">SS_bin_28</strain>
    </source>
</reference>
<comment type="caution">
    <text evidence="9">The sequence shown here is derived from an EMBL/GenBank/DDBJ whole genome shotgun (WGS) entry which is preliminary data.</text>
</comment>
<feature type="compositionally biased region" description="Low complexity" evidence="7">
    <location>
        <begin position="29"/>
        <end position="43"/>
    </location>
</feature>
<keyword evidence="5 6" id="KW-0413">Isomerase</keyword>
<name>A0A7Y2EB14_UNCEI</name>
<dbReference type="SUPFAM" id="SSF109998">
    <property type="entry name" value="Triger factor/SurA peptide-binding domain-like"/>
    <property type="match status" value="1"/>
</dbReference>
<evidence type="ECO:0000256" key="5">
    <source>
        <dbReference type="ARBA" id="ARBA00023235"/>
    </source>
</evidence>
<sequence length="349" mass="37742">MHTKLRFLGTFALALTLVGCSGNKEEGDSTSTESSESTPSLDGNAGGSGGDVVVAVVNGESILKKDVILVNENMTAQGLPPDSTVGGNTLEERRIRTALKLLVEQAVVLQTAKDEGLDVSDDQVLAALADLQMRAGGADNFNAMIEARGLTPEALKRDLKNNLMIRDYVAKNVEQFPEVTEADLRSYYDRNSQQFGARPEVSAQHILLQTTPDMDDLAVAELVNKGNDIIKQLKGGADFGELAKLHSADPTNKDSGGSLGWFGKGIMVPPFDQAVFSLKVGEISDLVKTNYGYHIIRVNETREAPAMEFDAVKGQLENVVRGEMVGKATQEMVSDLREKAKIEIFDDRL</sequence>
<organism evidence="9 10">
    <name type="scientific">Eiseniibacteriota bacterium</name>
    <dbReference type="NCBI Taxonomy" id="2212470"/>
    <lineage>
        <taxon>Bacteria</taxon>
        <taxon>Candidatus Eiseniibacteriota</taxon>
    </lineage>
</organism>
<evidence type="ECO:0000256" key="7">
    <source>
        <dbReference type="SAM" id="MobiDB-lite"/>
    </source>
</evidence>
<dbReference type="AlphaFoldDB" id="A0A7Y2EB14"/>
<dbReference type="EC" id="5.2.1.8" evidence="2"/>
<dbReference type="InterPro" id="IPR023058">
    <property type="entry name" value="PPIase_PpiC_CS"/>
</dbReference>
<evidence type="ECO:0000256" key="1">
    <source>
        <dbReference type="ARBA" id="ARBA00000971"/>
    </source>
</evidence>
<dbReference type="SUPFAM" id="SSF54534">
    <property type="entry name" value="FKBP-like"/>
    <property type="match status" value="1"/>
</dbReference>
<accession>A0A7Y2EB14</accession>
<dbReference type="GO" id="GO:0003755">
    <property type="term" value="F:peptidyl-prolyl cis-trans isomerase activity"/>
    <property type="evidence" value="ECO:0007669"/>
    <property type="project" value="UniProtKB-KW"/>
</dbReference>
<dbReference type="InterPro" id="IPR000297">
    <property type="entry name" value="PPIase_PpiC"/>
</dbReference>
<evidence type="ECO:0000256" key="2">
    <source>
        <dbReference type="ARBA" id="ARBA00013194"/>
    </source>
</evidence>
<dbReference type="Gene3D" id="1.10.4030.10">
    <property type="entry name" value="Porin chaperone SurA, peptide-binding domain"/>
    <property type="match status" value="1"/>
</dbReference>
<dbReference type="Proteomes" id="UP000547674">
    <property type="component" value="Unassembled WGS sequence"/>
</dbReference>
<dbReference type="PANTHER" id="PTHR47245:SF1">
    <property type="entry name" value="FOLDASE PROTEIN PRSA"/>
    <property type="match status" value="1"/>
</dbReference>
<dbReference type="Pfam" id="PF13616">
    <property type="entry name" value="Rotamase_3"/>
    <property type="match status" value="1"/>
</dbReference>
<evidence type="ECO:0000256" key="3">
    <source>
        <dbReference type="ARBA" id="ARBA00022729"/>
    </source>
</evidence>
<dbReference type="PROSITE" id="PS01096">
    <property type="entry name" value="PPIC_PPIASE_1"/>
    <property type="match status" value="1"/>
</dbReference>
<dbReference type="PANTHER" id="PTHR47245">
    <property type="entry name" value="PEPTIDYLPROLYL ISOMERASE"/>
    <property type="match status" value="1"/>
</dbReference>
<dbReference type="InterPro" id="IPR027304">
    <property type="entry name" value="Trigger_fact/SurA_dom_sf"/>
</dbReference>
<dbReference type="PROSITE" id="PS50198">
    <property type="entry name" value="PPIC_PPIASE_2"/>
    <property type="match status" value="1"/>
</dbReference>
<dbReference type="PROSITE" id="PS51257">
    <property type="entry name" value="PROKAR_LIPOPROTEIN"/>
    <property type="match status" value="1"/>
</dbReference>